<keyword evidence="2" id="KW-0548">Nucleotidyltransferase</keyword>
<gene>
    <name evidence="2" type="ORF">ACFYQT_41285</name>
</gene>
<evidence type="ECO:0000313" key="3">
    <source>
        <dbReference type="Proteomes" id="UP001601422"/>
    </source>
</evidence>
<dbReference type="Pfam" id="PF00078">
    <property type="entry name" value="RVT_1"/>
    <property type="match status" value="1"/>
</dbReference>
<dbReference type="GO" id="GO:0003964">
    <property type="term" value="F:RNA-directed DNA polymerase activity"/>
    <property type="evidence" value="ECO:0007669"/>
    <property type="project" value="UniProtKB-KW"/>
</dbReference>
<dbReference type="RefSeq" id="WP_389835892.1">
    <property type="nucleotide sequence ID" value="NZ_JBIAJP010000026.1"/>
</dbReference>
<dbReference type="EMBL" id="JBIAJP010000026">
    <property type="protein sequence ID" value="MFF0009819.1"/>
    <property type="molecule type" value="Genomic_DNA"/>
</dbReference>
<dbReference type="InterPro" id="IPR043502">
    <property type="entry name" value="DNA/RNA_pol_sf"/>
</dbReference>
<dbReference type="InterPro" id="IPR000477">
    <property type="entry name" value="RT_dom"/>
</dbReference>
<sequence>MNLTDRLSKAKDLLIGDEPFAELPDVIGYQDIVHQWDRGYRARLEALIRSGDTGPRGAQIHDFPKNETAVRPLAHFDPRDRIIYEAMIYRLAPRIDRHLHPYVYGHKWWHRLARPVPWSACWGRMKENTRSTLRRNPTLRIAHTDVSAFYEHIDIGSLVESLYDLDGDERPGEDLAAFLNRFQSVTDARGLPQGPDASGILANLVLMPIDAFLAREKFPFARYSDDIRIFHRDRTALRDVLIEITRLMRGMGLTIAGAKTRILDPEAGLAEELDTQYSSLKHAVKNGIPGSRDRVREEFESLDKEGTFSGTKTRFVLNRMSELGDDYAVSWCLESLERTPHAVTEVFRYLAVTGRSREREITSHLARFIDRGVSASFPFTEQRILRYFLGTQDIPKTKEAAWMVLEDRNRQDYSREVAARYVGKYASLAESRILRNRFEREQIPAVRRALLVGLYESGHLTSDYLSRVKDAYAHLRWTCTFLATEPDIALPKIG</sequence>
<comment type="caution">
    <text evidence="2">The sequence shown here is derived from an EMBL/GenBank/DDBJ whole genome shotgun (WGS) entry which is preliminary data.</text>
</comment>
<dbReference type="PANTHER" id="PTHR34047">
    <property type="entry name" value="NUCLEAR INTRON MATURASE 1, MITOCHONDRIAL-RELATED"/>
    <property type="match status" value="1"/>
</dbReference>
<keyword evidence="2" id="KW-0695">RNA-directed DNA polymerase</keyword>
<feature type="domain" description="Reverse transcriptase" evidence="1">
    <location>
        <begin position="44"/>
        <end position="273"/>
    </location>
</feature>
<proteinExistence type="predicted"/>
<dbReference type="CDD" id="cd01646">
    <property type="entry name" value="RT_Bac_retron_I"/>
    <property type="match status" value="1"/>
</dbReference>
<keyword evidence="2" id="KW-0808">Transferase</keyword>
<name>A0ABW6N931_9ACTN</name>
<dbReference type="InterPro" id="IPR051083">
    <property type="entry name" value="GrpII_Intron_Splice-Mob/Def"/>
</dbReference>
<protein>
    <submittedName>
        <fullName evidence="2">RNA-directed DNA polymerase</fullName>
    </submittedName>
</protein>
<dbReference type="PANTHER" id="PTHR34047:SF8">
    <property type="entry name" value="PROTEIN YKFC"/>
    <property type="match status" value="1"/>
</dbReference>
<accession>A0ABW6N931</accession>
<organism evidence="2 3">
    <name type="scientific">Streptomyces tibetensis</name>
    <dbReference type="NCBI Taxonomy" id="2382123"/>
    <lineage>
        <taxon>Bacteria</taxon>
        <taxon>Bacillati</taxon>
        <taxon>Actinomycetota</taxon>
        <taxon>Actinomycetes</taxon>
        <taxon>Kitasatosporales</taxon>
        <taxon>Streptomycetaceae</taxon>
        <taxon>Streptomyces</taxon>
    </lineage>
</organism>
<dbReference type="Proteomes" id="UP001601422">
    <property type="component" value="Unassembled WGS sequence"/>
</dbReference>
<evidence type="ECO:0000259" key="1">
    <source>
        <dbReference type="PROSITE" id="PS50878"/>
    </source>
</evidence>
<dbReference type="SUPFAM" id="SSF56672">
    <property type="entry name" value="DNA/RNA polymerases"/>
    <property type="match status" value="1"/>
</dbReference>
<dbReference type="PROSITE" id="PS50878">
    <property type="entry name" value="RT_POL"/>
    <property type="match status" value="1"/>
</dbReference>
<reference evidence="2 3" key="1">
    <citation type="submission" date="2024-10" db="EMBL/GenBank/DDBJ databases">
        <title>The Natural Products Discovery Center: Release of the First 8490 Sequenced Strains for Exploring Actinobacteria Biosynthetic Diversity.</title>
        <authorList>
            <person name="Kalkreuter E."/>
            <person name="Kautsar S.A."/>
            <person name="Yang D."/>
            <person name="Bader C.D."/>
            <person name="Teijaro C.N."/>
            <person name="Fluegel L."/>
            <person name="Davis C.M."/>
            <person name="Simpson J.R."/>
            <person name="Lauterbach L."/>
            <person name="Steele A.D."/>
            <person name="Gui C."/>
            <person name="Meng S."/>
            <person name="Li G."/>
            <person name="Viehrig K."/>
            <person name="Ye F."/>
            <person name="Su P."/>
            <person name="Kiefer A.F."/>
            <person name="Nichols A."/>
            <person name="Cepeda A.J."/>
            <person name="Yan W."/>
            <person name="Fan B."/>
            <person name="Jiang Y."/>
            <person name="Adhikari A."/>
            <person name="Zheng C.-J."/>
            <person name="Schuster L."/>
            <person name="Cowan T.M."/>
            <person name="Smanski M.J."/>
            <person name="Chevrette M.G."/>
            <person name="De Carvalho L.P.S."/>
            <person name="Shen B."/>
        </authorList>
    </citation>
    <scope>NUCLEOTIDE SEQUENCE [LARGE SCALE GENOMIC DNA]</scope>
    <source>
        <strain evidence="2 3">NPDC005497</strain>
    </source>
</reference>
<keyword evidence="3" id="KW-1185">Reference proteome</keyword>
<evidence type="ECO:0000313" key="2">
    <source>
        <dbReference type="EMBL" id="MFF0009819.1"/>
    </source>
</evidence>